<sequence>MTSSLWVIIPAAGVGQRMQSHCPKQYLSLAGQTILDRTIDIFISHVSVAGVLVGVGEHDAYWPDSKWYQHDRVHRFTGGKERCDTVQKGLEYLLSGFGVTQQDVLVHDAARPLLSPTALKRIIDHRSDQGAILAMPVKETVKRQVAEQNAVDITLDRSTIWLAQTPQKFPAQALLTALQTAQTQGITVTDECSAMEFVGWHPDLVIGESSNIKITLPEDLLIAEALFSFLSSSGVLSPSSFNLNNECVS</sequence>
<dbReference type="InterPro" id="IPR050088">
    <property type="entry name" value="IspD/TarI_cytidylyltransf_bact"/>
</dbReference>
<keyword evidence="9" id="KW-1185">Reference proteome</keyword>
<dbReference type="HAMAP" id="MF_00108">
    <property type="entry name" value="IspD"/>
    <property type="match status" value="1"/>
</dbReference>
<reference evidence="8 9" key="1">
    <citation type="submission" date="2023-01" db="EMBL/GenBank/DDBJ databases">
        <title>Complete genome sequence of Marinomonas pontica strain 200518_36.</title>
        <authorList>
            <person name="Ueki S."/>
            <person name="Gajardo G."/>
            <person name="Maruyama F."/>
        </authorList>
    </citation>
    <scope>NUCLEOTIDE SEQUENCE [LARGE SCALE GENOMIC DNA]</scope>
    <source>
        <strain evidence="8 9">200518_36</strain>
    </source>
</reference>
<gene>
    <name evidence="7 8" type="primary">ispD</name>
    <name evidence="8" type="ORF">MACH16_08960</name>
</gene>
<dbReference type="Gene3D" id="3.90.550.10">
    <property type="entry name" value="Spore Coat Polysaccharide Biosynthesis Protein SpsA, Chain A"/>
    <property type="match status" value="1"/>
</dbReference>
<feature type="site" description="Positions MEP for the nucleophilic attack" evidence="7">
    <location>
        <position position="213"/>
    </location>
</feature>
<feature type="site" description="Transition state stabilizer" evidence="7">
    <location>
        <position position="17"/>
    </location>
</feature>
<dbReference type="RefSeq" id="WP_338265775.1">
    <property type="nucleotide sequence ID" value="NZ_AP027271.1"/>
</dbReference>
<evidence type="ECO:0000256" key="5">
    <source>
        <dbReference type="ARBA" id="ARBA00022695"/>
    </source>
</evidence>
<dbReference type="Proteomes" id="UP001307608">
    <property type="component" value="Chromosome"/>
</dbReference>
<dbReference type="InterPro" id="IPR034683">
    <property type="entry name" value="IspD/TarI"/>
</dbReference>
<keyword evidence="6 7" id="KW-0414">Isoprene biosynthesis</keyword>
<evidence type="ECO:0000256" key="1">
    <source>
        <dbReference type="ARBA" id="ARBA00001282"/>
    </source>
</evidence>
<accession>A0ABM8FCT6</accession>
<name>A0ABM8FCT6_9GAMM</name>
<dbReference type="PANTHER" id="PTHR32125">
    <property type="entry name" value="2-C-METHYL-D-ERYTHRITOL 4-PHOSPHATE CYTIDYLYLTRANSFERASE, CHLOROPLASTIC"/>
    <property type="match status" value="1"/>
</dbReference>
<comment type="function">
    <text evidence="7">Catalyzes the formation of 4-diphosphocytidyl-2-C-methyl-D-erythritol from CTP and 2-C-methyl-D-erythritol 4-phosphate (MEP).</text>
</comment>
<proteinExistence type="inferred from homology"/>
<dbReference type="GO" id="GO:0016779">
    <property type="term" value="F:nucleotidyltransferase activity"/>
    <property type="evidence" value="ECO:0007669"/>
    <property type="project" value="UniProtKB-KW"/>
</dbReference>
<protein>
    <recommendedName>
        <fullName evidence="7">2-C-methyl-D-erythritol 4-phosphate cytidylyltransferase</fullName>
        <ecNumber evidence="7">2.7.7.60</ecNumber>
    </recommendedName>
    <alternativeName>
        <fullName evidence="7">4-diphosphocytidyl-2C-methyl-D-erythritol synthase</fullName>
    </alternativeName>
    <alternativeName>
        <fullName evidence="7">MEP cytidylyltransferase</fullName>
        <shortName evidence="7">MCT</shortName>
    </alternativeName>
</protein>
<evidence type="ECO:0000256" key="7">
    <source>
        <dbReference type="HAMAP-Rule" id="MF_00108"/>
    </source>
</evidence>
<evidence type="ECO:0000256" key="2">
    <source>
        <dbReference type="ARBA" id="ARBA00004787"/>
    </source>
</evidence>
<dbReference type="InterPro" id="IPR029044">
    <property type="entry name" value="Nucleotide-diphossugar_trans"/>
</dbReference>
<dbReference type="CDD" id="cd02516">
    <property type="entry name" value="CDP-ME_synthetase"/>
    <property type="match status" value="1"/>
</dbReference>
<dbReference type="InterPro" id="IPR001228">
    <property type="entry name" value="IspD"/>
</dbReference>
<dbReference type="EMBL" id="AP027271">
    <property type="protein sequence ID" value="BDX02148.1"/>
    <property type="molecule type" value="Genomic_DNA"/>
</dbReference>
<feature type="site" description="Positions MEP for the nucleophilic attack" evidence="7">
    <location>
        <position position="157"/>
    </location>
</feature>
<evidence type="ECO:0000256" key="3">
    <source>
        <dbReference type="ARBA" id="ARBA00009789"/>
    </source>
</evidence>
<organism evidence="8 9">
    <name type="scientific">Marinomonas pontica</name>
    <dbReference type="NCBI Taxonomy" id="264739"/>
    <lineage>
        <taxon>Bacteria</taxon>
        <taxon>Pseudomonadati</taxon>
        <taxon>Pseudomonadota</taxon>
        <taxon>Gammaproteobacteria</taxon>
        <taxon>Oceanospirillales</taxon>
        <taxon>Oceanospirillaceae</taxon>
        <taxon>Marinomonas</taxon>
    </lineage>
</organism>
<dbReference type="NCBIfam" id="TIGR00453">
    <property type="entry name" value="ispD"/>
    <property type="match status" value="1"/>
</dbReference>
<evidence type="ECO:0000256" key="4">
    <source>
        <dbReference type="ARBA" id="ARBA00022679"/>
    </source>
</evidence>
<evidence type="ECO:0000313" key="9">
    <source>
        <dbReference type="Proteomes" id="UP001307608"/>
    </source>
</evidence>
<keyword evidence="4 7" id="KW-0808">Transferase</keyword>
<dbReference type="InterPro" id="IPR018294">
    <property type="entry name" value="ISPD_synthase_CS"/>
</dbReference>
<comment type="pathway">
    <text evidence="2 7">Isoprenoid biosynthesis; isopentenyl diphosphate biosynthesis via DXP pathway; isopentenyl diphosphate from 1-deoxy-D-xylulose 5-phosphate: step 2/6.</text>
</comment>
<dbReference type="PANTHER" id="PTHR32125:SF4">
    <property type="entry name" value="2-C-METHYL-D-ERYTHRITOL 4-PHOSPHATE CYTIDYLYLTRANSFERASE, CHLOROPLASTIC"/>
    <property type="match status" value="1"/>
</dbReference>
<dbReference type="Pfam" id="PF01128">
    <property type="entry name" value="IspD"/>
    <property type="match status" value="1"/>
</dbReference>
<evidence type="ECO:0000256" key="6">
    <source>
        <dbReference type="ARBA" id="ARBA00023229"/>
    </source>
</evidence>
<dbReference type="SUPFAM" id="SSF53448">
    <property type="entry name" value="Nucleotide-diphospho-sugar transferases"/>
    <property type="match status" value="1"/>
</dbReference>
<comment type="catalytic activity">
    <reaction evidence="1 7">
        <text>2-C-methyl-D-erythritol 4-phosphate + CTP + H(+) = 4-CDP-2-C-methyl-D-erythritol + diphosphate</text>
        <dbReference type="Rhea" id="RHEA:13429"/>
        <dbReference type="ChEBI" id="CHEBI:15378"/>
        <dbReference type="ChEBI" id="CHEBI:33019"/>
        <dbReference type="ChEBI" id="CHEBI:37563"/>
        <dbReference type="ChEBI" id="CHEBI:57823"/>
        <dbReference type="ChEBI" id="CHEBI:58262"/>
        <dbReference type="EC" id="2.7.7.60"/>
    </reaction>
</comment>
<comment type="similarity">
    <text evidence="3 7">Belongs to the IspD/TarI cytidylyltransferase family. IspD subfamily.</text>
</comment>
<feature type="site" description="Transition state stabilizer" evidence="7">
    <location>
        <position position="24"/>
    </location>
</feature>
<dbReference type="EC" id="2.7.7.60" evidence="7"/>
<evidence type="ECO:0000313" key="8">
    <source>
        <dbReference type="EMBL" id="BDX02148.1"/>
    </source>
</evidence>
<keyword evidence="5 7" id="KW-0548">Nucleotidyltransferase</keyword>
<dbReference type="PROSITE" id="PS01295">
    <property type="entry name" value="ISPD"/>
    <property type="match status" value="1"/>
</dbReference>